<keyword evidence="2" id="KW-1185">Reference proteome</keyword>
<dbReference type="Proteomes" id="UP001432251">
    <property type="component" value="Chromosome"/>
</dbReference>
<protein>
    <submittedName>
        <fullName evidence="1">Uncharacterized protein</fullName>
    </submittedName>
</protein>
<gene>
    <name evidence="1" type="ORF">V2W30_00895</name>
</gene>
<evidence type="ECO:0000313" key="1">
    <source>
        <dbReference type="EMBL" id="WWQ62067.1"/>
    </source>
</evidence>
<organism evidence="1 2">
    <name type="scientific">Streptomyces citrinus</name>
    <dbReference type="NCBI Taxonomy" id="3118173"/>
    <lineage>
        <taxon>Bacteria</taxon>
        <taxon>Bacillati</taxon>
        <taxon>Actinomycetota</taxon>
        <taxon>Actinomycetes</taxon>
        <taxon>Kitasatosporales</taxon>
        <taxon>Streptomycetaceae</taxon>
        <taxon>Streptomyces</taxon>
    </lineage>
</organism>
<dbReference type="EMBL" id="CP146022">
    <property type="protein sequence ID" value="WWQ62067.1"/>
    <property type="molecule type" value="Genomic_DNA"/>
</dbReference>
<reference evidence="1" key="1">
    <citation type="journal article" date="2025" name="Int. J. Syst. Evol. Microbiol.">
        <title>Streptomyces citrinus sp. nov., with yellow diffusible pigment.</title>
        <authorList>
            <person name="He Y."/>
            <person name="Yang E."/>
            <person name="Xu J."/>
            <person name="Sun Y."/>
            <person name="Sun L."/>
        </authorList>
    </citation>
    <scope>NUCLEOTIDE SEQUENCE</scope>
    <source>
        <strain evidence="1">Q6</strain>
    </source>
</reference>
<accession>A0ACD5A4J0</accession>
<name>A0ACD5A4J0_9ACTN</name>
<proteinExistence type="predicted"/>
<sequence length="49" mass="5158">MTQGTLATRRPVPDAVRLGLRENRAQFALLVAVTAAVGALVGLERTTVP</sequence>
<evidence type="ECO:0000313" key="2">
    <source>
        <dbReference type="Proteomes" id="UP001432251"/>
    </source>
</evidence>